<name>A0ABU6V3V1_9FABA</name>
<feature type="compositionally biased region" description="Low complexity" evidence="1">
    <location>
        <begin position="1"/>
        <end position="23"/>
    </location>
</feature>
<protein>
    <submittedName>
        <fullName evidence="2">Uncharacterized protein</fullName>
    </submittedName>
</protein>
<evidence type="ECO:0000256" key="1">
    <source>
        <dbReference type="SAM" id="MobiDB-lite"/>
    </source>
</evidence>
<evidence type="ECO:0000313" key="3">
    <source>
        <dbReference type="Proteomes" id="UP001341840"/>
    </source>
</evidence>
<organism evidence="2 3">
    <name type="scientific">Stylosanthes scabra</name>
    <dbReference type="NCBI Taxonomy" id="79078"/>
    <lineage>
        <taxon>Eukaryota</taxon>
        <taxon>Viridiplantae</taxon>
        <taxon>Streptophyta</taxon>
        <taxon>Embryophyta</taxon>
        <taxon>Tracheophyta</taxon>
        <taxon>Spermatophyta</taxon>
        <taxon>Magnoliopsida</taxon>
        <taxon>eudicotyledons</taxon>
        <taxon>Gunneridae</taxon>
        <taxon>Pentapetalae</taxon>
        <taxon>rosids</taxon>
        <taxon>fabids</taxon>
        <taxon>Fabales</taxon>
        <taxon>Fabaceae</taxon>
        <taxon>Papilionoideae</taxon>
        <taxon>50 kb inversion clade</taxon>
        <taxon>dalbergioids sensu lato</taxon>
        <taxon>Dalbergieae</taxon>
        <taxon>Pterocarpus clade</taxon>
        <taxon>Stylosanthes</taxon>
    </lineage>
</organism>
<comment type="caution">
    <text evidence="2">The sequence shown here is derived from an EMBL/GenBank/DDBJ whole genome shotgun (WGS) entry which is preliminary data.</text>
</comment>
<keyword evidence="3" id="KW-1185">Reference proteome</keyword>
<sequence>MSKPQLSSQIKIQIQRSSSTKIQEAATIPDSKIQKTNREQRDAVSDSQRQHEADSSAIQHSQINRVQLQSLIRNSNYNSSHPEIHLTVQGPEITVSRIHNIQEAALNAEFQANTKSKIQIGAPYLDVPVRATVGDRTTPLSSGVEVGAFAERMVDDVDLELVEEKRVDQPPPKPPDLKSHMVVLCNVDGVETEDNGQDLQPLRDVDEAGTSAEVGASERGKWTGAVATATDGGLRAQWLRRFVSLTPPPLLAVVFPWNPGGAEQRLAGRSSSLLCFGNGDTETVKESVGFRVDGRGGGHGGAWLDGGCPLVVGTEECERLGFMEASVRSLFCLRSVNAKNEGKVLTPLHCLGLLGLPLHQH</sequence>
<gene>
    <name evidence="2" type="ORF">PIB30_007219</name>
</gene>
<feature type="region of interest" description="Disordered" evidence="1">
    <location>
        <begin position="1"/>
        <end position="60"/>
    </location>
</feature>
<feature type="compositionally biased region" description="Basic and acidic residues" evidence="1">
    <location>
        <begin position="32"/>
        <end position="54"/>
    </location>
</feature>
<accession>A0ABU6V3V1</accession>
<reference evidence="2 3" key="1">
    <citation type="journal article" date="2023" name="Plants (Basel)">
        <title>Bridging the Gap: Combining Genomics and Transcriptomics Approaches to Understand Stylosanthes scabra, an Orphan Legume from the Brazilian Caatinga.</title>
        <authorList>
            <person name="Ferreira-Neto J.R.C."/>
            <person name="da Silva M.D."/>
            <person name="Binneck E."/>
            <person name="de Melo N.F."/>
            <person name="da Silva R.H."/>
            <person name="de Melo A.L.T.M."/>
            <person name="Pandolfi V."/>
            <person name="Bustamante F.O."/>
            <person name="Brasileiro-Vidal A.C."/>
            <person name="Benko-Iseppon A.M."/>
        </authorList>
    </citation>
    <scope>NUCLEOTIDE SEQUENCE [LARGE SCALE GENOMIC DNA]</scope>
    <source>
        <tissue evidence="2">Leaves</tissue>
    </source>
</reference>
<dbReference type="Proteomes" id="UP001341840">
    <property type="component" value="Unassembled WGS sequence"/>
</dbReference>
<evidence type="ECO:0000313" key="2">
    <source>
        <dbReference type="EMBL" id="MED6167904.1"/>
    </source>
</evidence>
<dbReference type="EMBL" id="JASCZI010151050">
    <property type="protein sequence ID" value="MED6167904.1"/>
    <property type="molecule type" value="Genomic_DNA"/>
</dbReference>
<proteinExistence type="predicted"/>